<name>A0ABW6FVT9_9PSEU</name>
<protein>
    <submittedName>
        <fullName evidence="1">DUF1015 family protein</fullName>
    </submittedName>
</protein>
<dbReference type="PANTHER" id="PTHR36454:SF1">
    <property type="entry name" value="DUF1015 DOMAIN-CONTAINING PROTEIN"/>
    <property type="match status" value="1"/>
</dbReference>
<evidence type="ECO:0000313" key="1">
    <source>
        <dbReference type="EMBL" id="MFD6791734.1"/>
    </source>
</evidence>
<gene>
    <name evidence="1" type="ORF">ACFWGY_00165</name>
</gene>
<dbReference type="PANTHER" id="PTHR36454">
    <property type="entry name" value="LMO2823 PROTEIN"/>
    <property type="match status" value="1"/>
</dbReference>
<dbReference type="EMBL" id="JBHXCV010000001">
    <property type="protein sequence ID" value="MFD6791734.1"/>
    <property type="molecule type" value="Genomic_DNA"/>
</dbReference>
<dbReference type="InterPro" id="IPR008323">
    <property type="entry name" value="UCP033563"/>
</dbReference>
<dbReference type="RefSeq" id="WP_258937869.1">
    <property type="nucleotide sequence ID" value="NZ_JANBBF010000013.1"/>
</dbReference>
<dbReference type="Pfam" id="PF06245">
    <property type="entry name" value="DUF1015"/>
    <property type="match status" value="1"/>
</dbReference>
<dbReference type="Proteomes" id="UP001598673">
    <property type="component" value="Unassembled WGS sequence"/>
</dbReference>
<comment type="caution">
    <text evidence="1">The sequence shown here is derived from an EMBL/GenBank/DDBJ whole genome shotgun (WGS) entry which is preliminary data.</text>
</comment>
<accession>A0ABW6FVT9</accession>
<evidence type="ECO:0000313" key="2">
    <source>
        <dbReference type="Proteomes" id="UP001598673"/>
    </source>
</evidence>
<sequence length="385" mass="41986">MTAPQPLPAHELTALHGDDWNAGVTTRPPRVLVLNPQRAAYLPEPATAGHLPGLLERGVLHHVPDPAVLVYRVTSGAHQQTGVVVEVAVDDYRTGRIRRHEATDHDRERQLAELTERCGVEKLPVTLAYPQRPALHELITRVAAGEPHVRVTREHEEHAVWIAQDAETVRAVYDELAALPVLYIADGHHRMAAAEHSAAPTGSFTLAALFPSDQLRILGYPRCVRLPADAPAPVLLDRLARQPVVARIQEIAPSDEIRPDHGTVSMYLDGRWYRLWLRRPSSATPPPTTVHPLSTVDTVLLDEAIIAPVLPAGEGGHTPLPGHVGTATIANWCDEHGAVGFLPSPPRFDQVMAVSDAGHVMPPKSTWFDPKVCHGLFLRPATGGR</sequence>
<reference evidence="1 2" key="1">
    <citation type="submission" date="2024-09" db="EMBL/GenBank/DDBJ databases">
        <title>The Natural Products Discovery Center: Release of the First 8490 Sequenced Strains for Exploring Actinobacteria Biosynthetic Diversity.</title>
        <authorList>
            <person name="Kalkreuter E."/>
            <person name="Kautsar S.A."/>
            <person name="Yang D."/>
            <person name="Bader C.D."/>
            <person name="Teijaro C.N."/>
            <person name="Fluegel L."/>
            <person name="Davis C.M."/>
            <person name="Simpson J.R."/>
            <person name="Lauterbach L."/>
            <person name="Steele A.D."/>
            <person name="Gui C."/>
            <person name="Meng S."/>
            <person name="Li G."/>
            <person name="Viehrig K."/>
            <person name="Ye F."/>
            <person name="Su P."/>
            <person name="Kiefer A.F."/>
            <person name="Nichols A."/>
            <person name="Cepeda A.J."/>
            <person name="Yan W."/>
            <person name="Fan B."/>
            <person name="Jiang Y."/>
            <person name="Adhikari A."/>
            <person name="Zheng C.-J."/>
            <person name="Schuster L."/>
            <person name="Cowan T.M."/>
            <person name="Smanski M.J."/>
            <person name="Chevrette M.G."/>
            <person name="De Carvalho L.P.S."/>
            <person name="Shen B."/>
        </authorList>
    </citation>
    <scope>NUCLEOTIDE SEQUENCE [LARGE SCALE GENOMIC DNA]</scope>
    <source>
        <strain evidence="1 2">NPDC060353</strain>
    </source>
</reference>
<organism evidence="1 2">
    <name type="scientific">Prauserella salsuginis</name>
    <dbReference type="NCBI Taxonomy" id="387889"/>
    <lineage>
        <taxon>Bacteria</taxon>
        <taxon>Bacillati</taxon>
        <taxon>Actinomycetota</taxon>
        <taxon>Actinomycetes</taxon>
        <taxon>Pseudonocardiales</taxon>
        <taxon>Pseudonocardiaceae</taxon>
        <taxon>Prauserella</taxon>
        <taxon>Prauserella salsuginis group</taxon>
    </lineage>
</organism>
<keyword evidence="2" id="KW-1185">Reference proteome</keyword>
<proteinExistence type="predicted"/>